<feature type="domain" description="Transposase IS116/IS110/IS902 C-terminal" evidence="1">
    <location>
        <begin position="11"/>
        <end position="91"/>
    </location>
</feature>
<dbReference type="AlphaFoldDB" id="A0A5J4R994"/>
<evidence type="ECO:0000313" key="2">
    <source>
        <dbReference type="EMBL" id="KAA6330272.1"/>
    </source>
</evidence>
<proteinExistence type="predicted"/>
<dbReference type="GO" id="GO:0004803">
    <property type="term" value="F:transposase activity"/>
    <property type="evidence" value="ECO:0007669"/>
    <property type="project" value="InterPro"/>
</dbReference>
<accession>A0A5J4R994</accession>
<dbReference type="PANTHER" id="PTHR33055:SF13">
    <property type="entry name" value="TRANSPOSASE"/>
    <property type="match status" value="1"/>
</dbReference>
<dbReference type="GO" id="GO:0003677">
    <property type="term" value="F:DNA binding"/>
    <property type="evidence" value="ECO:0007669"/>
    <property type="project" value="InterPro"/>
</dbReference>
<dbReference type="PANTHER" id="PTHR33055">
    <property type="entry name" value="TRANSPOSASE FOR INSERTION SEQUENCE ELEMENT IS1111A"/>
    <property type="match status" value="1"/>
</dbReference>
<gene>
    <name evidence="2" type="ORF">EZS27_021000</name>
</gene>
<dbReference type="InterPro" id="IPR047650">
    <property type="entry name" value="Transpos_IS110"/>
</dbReference>
<organism evidence="2">
    <name type="scientific">termite gut metagenome</name>
    <dbReference type="NCBI Taxonomy" id="433724"/>
    <lineage>
        <taxon>unclassified sequences</taxon>
        <taxon>metagenomes</taxon>
        <taxon>organismal metagenomes</taxon>
    </lineage>
</organism>
<evidence type="ECO:0000259" key="1">
    <source>
        <dbReference type="Pfam" id="PF02371"/>
    </source>
</evidence>
<dbReference type="GO" id="GO:0006313">
    <property type="term" value="P:DNA transposition"/>
    <property type="evidence" value="ECO:0007669"/>
    <property type="project" value="InterPro"/>
</dbReference>
<sequence length="163" mass="18486">MAKIHFAKEISLLRTIPGIQKLSAICILSELGGDMEAFVTASSLIGWAGLRPRNDESAGKIMSRKTLHGNRYLKQILIEVSWATTRTKGCFLARKYHQLNKRMKSQKVLLAITRKLLVIIFNALSKKEPFDVNRNLASENSSKISPIDKNDIYLPNQNDLWFN</sequence>
<name>A0A5J4R994_9ZZZZ</name>
<dbReference type="EMBL" id="SNRY01001526">
    <property type="protein sequence ID" value="KAA6330272.1"/>
    <property type="molecule type" value="Genomic_DNA"/>
</dbReference>
<comment type="caution">
    <text evidence="2">The sequence shown here is derived from an EMBL/GenBank/DDBJ whole genome shotgun (WGS) entry which is preliminary data.</text>
</comment>
<dbReference type="InterPro" id="IPR003346">
    <property type="entry name" value="Transposase_20"/>
</dbReference>
<dbReference type="Pfam" id="PF02371">
    <property type="entry name" value="Transposase_20"/>
    <property type="match status" value="1"/>
</dbReference>
<protein>
    <recommendedName>
        <fullName evidence="1">Transposase IS116/IS110/IS902 C-terminal domain-containing protein</fullName>
    </recommendedName>
</protein>
<reference evidence="2" key="1">
    <citation type="submission" date="2019-03" db="EMBL/GenBank/DDBJ databases">
        <title>Single cell metagenomics reveals metabolic interactions within the superorganism composed of flagellate Streblomastix strix and complex community of Bacteroidetes bacteria on its surface.</title>
        <authorList>
            <person name="Treitli S.C."/>
            <person name="Kolisko M."/>
            <person name="Husnik F."/>
            <person name="Keeling P."/>
            <person name="Hampl V."/>
        </authorList>
    </citation>
    <scope>NUCLEOTIDE SEQUENCE</scope>
    <source>
        <strain evidence="2">STM</strain>
    </source>
</reference>